<proteinExistence type="predicted"/>
<reference evidence="2" key="1">
    <citation type="submission" date="2016-10" db="EMBL/GenBank/DDBJ databases">
        <authorList>
            <person name="Varghese N."/>
            <person name="Submissions S."/>
        </authorList>
    </citation>
    <scope>NUCLEOTIDE SEQUENCE [LARGE SCALE GENOMIC DNA]</scope>
    <source>
        <strain evidence="2">DSM 17453</strain>
    </source>
</reference>
<name>A0A1H8E0C0_9FLAO</name>
<accession>A0A1H8E0C0</accession>
<keyword evidence="2" id="KW-1185">Reference proteome</keyword>
<sequence length="179" mass="21036">MYKNCINELKKDKDYLYAKKEKSTSITNALEGSCSVNVQRFDLFSESSVKLIDSVASKDNSDFIIINRALRSLSNAQPSLTILKFKGQDKYYTIHKYYVYNDNNKDYIVSDGELVEYKPKNNFDLLENYVYKNLLTDKISKFPSKKLKYYKQMIQYFIIARISGKLIIKKIYFADDYGY</sequence>
<evidence type="ECO:0000313" key="1">
    <source>
        <dbReference type="EMBL" id="SEN12247.1"/>
    </source>
</evidence>
<dbReference type="AlphaFoldDB" id="A0A1H8E0C0"/>
<dbReference type="Proteomes" id="UP000199450">
    <property type="component" value="Unassembled WGS sequence"/>
</dbReference>
<dbReference type="STRING" id="295069.SAMN05421856_1233"/>
<protein>
    <submittedName>
        <fullName evidence="1">Uncharacterized protein</fullName>
    </submittedName>
</protein>
<evidence type="ECO:0000313" key="2">
    <source>
        <dbReference type="Proteomes" id="UP000199450"/>
    </source>
</evidence>
<organism evidence="1 2">
    <name type="scientific">Chryseobacterium taichungense</name>
    <dbReference type="NCBI Taxonomy" id="295069"/>
    <lineage>
        <taxon>Bacteria</taxon>
        <taxon>Pseudomonadati</taxon>
        <taxon>Bacteroidota</taxon>
        <taxon>Flavobacteriia</taxon>
        <taxon>Flavobacteriales</taxon>
        <taxon>Weeksellaceae</taxon>
        <taxon>Chryseobacterium group</taxon>
        <taxon>Chryseobacterium</taxon>
    </lineage>
</organism>
<gene>
    <name evidence="1" type="ORF">SAMN05421856_1233</name>
</gene>
<dbReference type="EMBL" id="FOBV01000023">
    <property type="protein sequence ID" value="SEN12247.1"/>
    <property type="molecule type" value="Genomic_DNA"/>
</dbReference>